<dbReference type="PANTHER" id="PTHR30055:SF234">
    <property type="entry name" value="HTH-TYPE TRANSCRIPTIONAL REGULATOR BETI"/>
    <property type="match status" value="1"/>
</dbReference>
<dbReference type="AlphaFoldDB" id="A0A6J6FQD6"/>
<dbReference type="PRINTS" id="PR00455">
    <property type="entry name" value="HTHTETR"/>
</dbReference>
<keyword evidence="3" id="KW-0804">Transcription</keyword>
<reference evidence="5" key="1">
    <citation type="submission" date="2020-05" db="EMBL/GenBank/DDBJ databases">
        <authorList>
            <person name="Chiriac C."/>
            <person name="Salcher M."/>
            <person name="Ghai R."/>
            <person name="Kavagutti S V."/>
        </authorList>
    </citation>
    <scope>NUCLEOTIDE SEQUENCE</scope>
</reference>
<dbReference type="EMBL" id="CAEZUD010000024">
    <property type="protein sequence ID" value="CAB4589244.1"/>
    <property type="molecule type" value="Genomic_DNA"/>
</dbReference>
<keyword evidence="1" id="KW-0805">Transcription regulation</keyword>
<dbReference type="SUPFAM" id="SSF46689">
    <property type="entry name" value="Homeodomain-like"/>
    <property type="match status" value="1"/>
</dbReference>
<sequence>MTSAKYARQMATQQRSRIAILAGAKKVIAEVGAYESNMLDIAARAQVSRATVYNHFADKEEMIATLLESEVVRLIDLGKAAATPQAALFAISRAISTDEALAKMVVTDSADVLKFVTVGDHPLWKVIGAGITEIFGARNGSLVLRWFLGQVASPLTESESGSQAEQLSKALV</sequence>
<protein>
    <submittedName>
        <fullName evidence="5">Unannotated protein</fullName>
    </submittedName>
</protein>
<dbReference type="InterPro" id="IPR009057">
    <property type="entry name" value="Homeodomain-like_sf"/>
</dbReference>
<evidence type="ECO:0000256" key="3">
    <source>
        <dbReference type="ARBA" id="ARBA00023163"/>
    </source>
</evidence>
<organism evidence="5">
    <name type="scientific">freshwater metagenome</name>
    <dbReference type="NCBI Taxonomy" id="449393"/>
    <lineage>
        <taxon>unclassified sequences</taxon>
        <taxon>metagenomes</taxon>
        <taxon>ecological metagenomes</taxon>
    </lineage>
</organism>
<dbReference type="Gene3D" id="1.10.357.10">
    <property type="entry name" value="Tetracycline Repressor, domain 2"/>
    <property type="match status" value="1"/>
</dbReference>
<evidence type="ECO:0000313" key="5">
    <source>
        <dbReference type="EMBL" id="CAB4589244.1"/>
    </source>
</evidence>
<dbReference type="GO" id="GO:0000976">
    <property type="term" value="F:transcription cis-regulatory region binding"/>
    <property type="evidence" value="ECO:0007669"/>
    <property type="project" value="TreeGrafter"/>
</dbReference>
<dbReference type="InterPro" id="IPR050109">
    <property type="entry name" value="HTH-type_TetR-like_transc_reg"/>
</dbReference>
<gene>
    <name evidence="5" type="ORF">UFOPK1778_00588</name>
</gene>
<keyword evidence="2" id="KW-0238">DNA-binding</keyword>
<dbReference type="GO" id="GO:0003700">
    <property type="term" value="F:DNA-binding transcription factor activity"/>
    <property type="evidence" value="ECO:0007669"/>
    <property type="project" value="TreeGrafter"/>
</dbReference>
<dbReference type="PROSITE" id="PS50977">
    <property type="entry name" value="HTH_TETR_2"/>
    <property type="match status" value="1"/>
</dbReference>
<feature type="domain" description="HTH tetR-type" evidence="4">
    <location>
        <begin position="14"/>
        <end position="74"/>
    </location>
</feature>
<accession>A0A6J6FQD6</accession>
<proteinExistence type="predicted"/>
<dbReference type="PANTHER" id="PTHR30055">
    <property type="entry name" value="HTH-TYPE TRANSCRIPTIONAL REGULATOR RUTR"/>
    <property type="match status" value="1"/>
</dbReference>
<dbReference type="Pfam" id="PF00440">
    <property type="entry name" value="TetR_N"/>
    <property type="match status" value="1"/>
</dbReference>
<evidence type="ECO:0000256" key="1">
    <source>
        <dbReference type="ARBA" id="ARBA00023015"/>
    </source>
</evidence>
<evidence type="ECO:0000256" key="2">
    <source>
        <dbReference type="ARBA" id="ARBA00023125"/>
    </source>
</evidence>
<name>A0A6J6FQD6_9ZZZZ</name>
<dbReference type="InterPro" id="IPR001647">
    <property type="entry name" value="HTH_TetR"/>
</dbReference>
<evidence type="ECO:0000259" key="4">
    <source>
        <dbReference type="PROSITE" id="PS50977"/>
    </source>
</evidence>